<feature type="compositionally biased region" description="Basic and acidic residues" evidence="1">
    <location>
        <begin position="129"/>
        <end position="141"/>
    </location>
</feature>
<gene>
    <name evidence="2" type="ORF">PCOR1329_LOCUS54115</name>
</gene>
<dbReference type="EMBL" id="CAUYUJ010016608">
    <property type="protein sequence ID" value="CAK0867109.1"/>
    <property type="molecule type" value="Genomic_DNA"/>
</dbReference>
<reference evidence="2" key="1">
    <citation type="submission" date="2023-10" db="EMBL/GenBank/DDBJ databases">
        <authorList>
            <person name="Chen Y."/>
            <person name="Shah S."/>
            <person name="Dougan E. K."/>
            <person name="Thang M."/>
            <person name="Chan C."/>
        </authorList>
    </citation>
    <scope>NUCLEOTIDE SEQUENCE [LARGE SCALE GENOMIC DNA]</scope>
</reference>
<evidence type="ECO:0000256" key="1">
    <source>
        <dbReference type="SAM" id="MobiDB-lite"/>
    </source>
</evidence>
<sequence>GQRHGKKGCYYPLTRCKKHGVPWRHIKSTCTDVVQRPVLGKCYRLEIHEIERWEQQVSRKVQEESAKGVDASGGDVAPDGDRESSEGGDDVDNADFEECEGECEGGEEEEGGERDEVISDSPASLSGSDDDHDRPAEDGSSHEPPTPPIKAKHRRKDGAKKVSLKDELRSDGDIERSSTTRRDKKHRKDGDAKVSKHGGNKKRSSDAMIRAALDVCTKRPEDKVAHTGKGRSSKDKRKDKGTGSKATRHDKSSAGRAKDTPIHKSSKGKAKGKAAEEKRAASTKEKNHRDADAHEKGNVHKKQKKPPPTSSGSDSNTDSDPPELQTAQERKTREKAKLMVPHQRLEKAIESDGFGKLPDAIKKNATDKLQTLPAILKASSKIVSRRWDPSKFTWTATEVHDIANAANAQGVLVSTMCKSIQTMK</sequence>
<feature type="compositionally biased region" description="Basic and acidic residues" evidence="1">
    <location>
        <begin position="328"/>
        <end position="344"/>
    </location>
</feature>
<feature type="region of interest" description="Disordered" evidence="1">
    <location>
        <begin position="56"/>
        <end position="344"/>
    </location>
</feature>
<feature type="compositionally biased region" description="Low complexity" evidence="1">
    <location>
        <begin position="310"/>
        <end position="319"/>
    </location>
</feature>
<accession>A0ABN9V2U0</accession>
<feature type="compositionally biased region" description="Acidic residues" evidence="1">
    <location>
        <begin position="86"/>
        <end position="113"/>
    </location>
</feature>
<comment type="caution">
    <text evidence="2">The sequence shown here is derived from an EMBL/GenBank/DDBJ whole genome shotgun (WGS) entry which is preliminary data.</text>
</comment>
<feature type="compositionally biased region" description="Basic and acidic residues" evidence="1">
    <location>
        <begin position="216"/>
        <end position="225"/>
    </location>
</feature>
<feature type="non-terminal residue" evidence="2">
    <location>
        <position position="1"/>
    </location>
</feature>
<organism evidence="2 3">
    <name type="scientific">Prorocentrum cordatum</name>
    <dbReference type="NCBI Taxonomy" id="2364126"/>
    <lineage>
        <taxon>Eukaryota</taxon>
        <taxon>Sar</taxon>
        <taxon>Alveolata</taxon>
        <taxon>Dinophyceae</taxon>
        <taxon>Prorocentrales</taxon>
        <taxon>Prorocentraceae</taxon>
        <taxon>Prorocentrum</taxon>
    </lineage>
</organism>
<name>A0ABN9V2U0_9DINO</name>
<proteinExistence type="predicted"/>
<evidence type="ECO:0000313" key="2">
    <source>
        <dbReference type="EMBL" id="CAK0867109.1"/>
    </source>
</evidence>
<feature type="compositionally biased region" description="Basic and acidic residues" evidence="1">
    <location>
        <begin position="273"/>
        <end position="298"/>
    </location>
</feature>
<feature type="compositionally biased region" description="Basic and acidic residues" evidence="1">
    <location>
        <begin position="159"/>
        <end position="181"/>
    </location>
</feature>
<protein>
    <recommendedName>
        <fullName evidence="4">Ribosome biogenesis protein NOP53</fullName>
    </recommendedName>
</protein>
<evidence type="ECO:0000313" key="3">
    <source>
        <dbReference type="Proteomes" id="UP001189429"/>
    </source>
</evidence>
<evidence type="ECO:0008006" key="4">
    <source>
        <dbReference type="Google" id="ProtNLM"/>
    </source>
</evidence>
<feature type="compositionally biased region" description="Basic and acidic residues" evidence="1">
    <location>
        <begin position="232"/>
        <end position="262"/>
    </location>
</feature>
<keyword evidence="3" id="KW-1185">Reference proteome</keyword>
<dbReference type="Proteomes" id="UP001189429">
    <property type="component" value="Unassembled WGS sequence"/>
</dbReference>